<protein>
    <submittedName>
        <fullName evidence="3">Uncharacterized protein</fullName>
    </submittedName>
</protein>
<dbReference type="InterPro" id="IPR036770">
    <property type="entry name" value="Ankyrin_rpt-contain_sf"/>
</dbReference>
<dbReference type="PANTHER" id="PTHR24198">
    <property type="entry name" value="ANKYRIN REPEAT AND PROTEIN KINASE DOMAIN-CONTAINING PROTEIN"/>
    <property type="match status" value="1"/>
</dbReference>
<dbReference type="EMBL" id="CAUJNA010003594">
    <property type="protein sequence ID" value="CAJ1405633.1"/>
    <property type="molecule type" value="Genomic_DNA"/>
</dbReference>
<gene>
    <name evidence="3" type="ORF">EVOR1521_LOCUS27792</name>
</gene>
<reference evidence="3" key="1">
    <citation type="submission" date="2023-08" db="EMBL/GenBank/DDBJ databases">
        <authorList>
            <person name="Chen Y."/>
            <person name="Shah S."/>
            <person name="Dougan E. K."/>
            <person name="Thang M."/>
            <person name="Chan C."/>
        </authorList>
    </citation>
    <scope>NUCLEOTIDE SEQUENCE</scope>
</reference>
<dbReference type="SUPFAM" id="SSF48403">
    <property type="entry name" value="Ankyrin repeat"/>
    <property type="match status" value="1"/>
</dbReference>
<dbReference type="Proteomes" id="UP001178507">
    <property type="component" value="Unassembled WGS sequence"/>
</dbReference>
<evidence type="ECO:0000256" key="2">
    <source>
        <dbReference type="ARBA" id="ARBA00023043"/>
    </source>
</evidence>
<dbReference type="SMART" id="SM00248">
    <property type="entry name" value="ANK"/>
    <property type="match status" value="5"/>
</dbReference>
<name>A0AA36JG63_9DINO</name>
<keyword evidence="4" id="KW-1185">Reference proteome</keyword>
<sequence>MYVVSFADFMNMRSVQSHQELVSQGLLVEFQSQMGDAFFVSHQWTGSAHPDLKFEQLRVLQRAFDYLMGGQTLLKSTHMSYAMLGHGEYISTKDWHSHFMFIWYDYFSCPQLVSRSAEQAILPDLQNAVQSISSYVQKSKYFLVLVPSVHADTGELLSRESWQRRGWCRFERACREFLSEDANIAVIESVHRSYVMTPFDSWLKPACMGEFTVEGDRDKVEHQVSGMLHSKLISLLENANLHGFRMVLNLKHIYLRRSQPGQFSAKDPESCKLKLADFMKENGFEKLSERQCGWSPACFAALRGDPHVLKEMLDMRVDVDERVQANEQRYHIEKGMSLLSICAQFSNNSAMAMLIEMRANVNQQDSVVKGTPLLRAGMGNNAEGVQMLVQAGCNHCILDGFGHTALVPACAFGARDSARALLAAFPNIDRAKALHFAVVAEGQAELTIPELLGAGANINEKLQFTPGMRIQFRLLAKLAKWLDARHGRDLHFFLTNLMGATPLICSLASCNFSASAILIAAGADATMRNSAGNTALDVAQAVRAPNVVLRGLQGDTTACDHYVGPKIADRIWVSI</sequence>
<accession>A0AA36JG63</accession>
<keyword evidence="1" id="KW-0677">Repeat</keyword>
<organism evidence="3 4">
    <name type="scientific">Effrenium voratum</name>
    <dbReference type="NCBI Taxonomy" id="2562239"/>
    <lineage>
        <taxon>Eukaryota</taxon>
        <taxon>Sar</taxon>
        <taxon>Alveolata</taxon>
        <taxon>Dinophyceae</taxon>
        <taxon>Suessiales</taxon>
        <taxon>Symbiodiniaceae</taxon>
        <taxon>Effrenium</taxon>
    </lineage>
</organism>
<dbReference type="Gene3D" id="1.25.40.20">
    <property type="entry name" value="Ankyrin repeat-containing domain"/>
    <property type="match status" value="2"/>
</dbReference>
<comment type="caution">
    <text evidence="3">The sequence shown here is derived from an EMBL/GenBank/DDBJ whole genome shotgun (WGS) entry which is preliminary data.</text>
</comment>
<proteinExistence type="predicted"/>
<evidence type="ECO:0000256" key="1">
    <source>
        <dbReference type="ARBA" id="ARBA00022737"/>
    </source>
</evidence>
<dbReference type="PANTHER" id="PTHR24198:SF194">
    <property type="entry name" value="INVERSIN-A"/>
    <property type="match status" value="1"/>
</dbReference>
<evidence type="ECO:0000313" key="3">
    <source>
        <dbReference type="EMBL" id="CAJ1405633.1"/>
    </source>
</evidence>
<evidence type="ECO:0000313" key="4">
    <source>
        <dbReference type="Proteomes" id="UP001178507"/>
    </source>
</evidence>
<dbReference type="AlphaFoldDB" id="A0AA36JG63"/>
<dbReference type="InterPro" id="IPR002110">
    <property type="entry name" value="Ankyrin_rpt"/>
</dbReference>
<keyword evidence="2" id="KW-0040">ANK repeat</keyword>